<dbReference type="InterPro" id="IPR029068">
    <property type="entry name" value="Glyas_Bleomycin-R_OHBP_Dase"/>
</dbReference>
<dbReference type="OrthoDB" id="9798430at2"/>
<evidence type="ECO:0000313" key="3">
    <source>
        <dbReference type="Proteomes" id="UP000199136"/>
    </source>
</evidence>
<evidence type="ECO:0000259" key="1">
    <source>
        <dbReference type="PROSITE" id="PS51819"/>
    </source>
</evidence>
<accession>A0A1I5V7W4</accession>
<organism evidence="2 3">
    <name type="scientific">Desemzia incerta</name>
    <dbReference type="NCBI Taxonomy" id="82801"/>
    <lineage>
        <taxon>Bacteria</taxon>
        <taxon>Bacillati</taxon>
        <taxon>Bacillota</taxon>
        <taxon>Bacilli</taxon>
        <taxon>Lactobacillales</taxon>
        <taxon>Carnobacteriaceae</taxon>
        <taxon>Desemzia</taxon>
    </lineage>
</organism>
<sequence>MVLKIEQIFVNLPVKDLEVSMDFFKKIGFEFDERFTDEKAACMVLGSNMYAMLLEEDFFSSFTHLGIADTSKENECILAFNVSSKEEVDTIFNKALEAGGEDKSIPGEEEMMYFKRIKDIDGHLWEISFMEFNQFDNTDYTII</sequence>
<feature type="domain" description="VOC" evidence="1">
    <location>
        <begin position="4"/>
        <end position="130"/>
    </location>
</feature>
<dbReference type="InterPro" id="IPR037523">
    <property type="entry name" value="VOC_core"/>
</dbReference>
<gene>
    <name evidence="2" type="ORF">SAMN04488506_0410</name>
</gene>
<dbReference type="STRING" id="82801.SAMN04488506_0410"/>
<keyword evidence="3" id="KW-1185">Reference proteome</keyword>
<dbReference type="PANTHER" id="PTHR36503">
    <property type="entry name" value="BLR2520 PROTEIN"/>
    <property type="match status" value="1"/>
</dbReference>
<dbReference type="Proteomes" id="UP000199136">
    <property type="component" value="Unassembled WGS sequence"/>
</dbReference>
<protein>
    <recommendedName>
        <fullName evidence="1">VOC domain-containing protein</fullName>
    </recommendedName>
</protein>
<reference evidence="2 3" key="1">
    <citation type="submission" date="2016-10" db="EMBL/GenBank/DDBJ databases">
        <authorList>
            <person name="de Groot N.N."/>
        </authorList>
    </citation>
    <scope>NUCLEOTIDE SEQUENCE [LARGE SCALE GENOMIC DNA]</scope>
    <source>
        <strain evidence="2 3">DSM 20581</strain>
    </source>
</reference>
<proteinExistence type="predicted"/>
<dbReference type="Pfam" id="PF00903">
    <property type="entry name" value="Glyoxalase"/>
    <property type="match status" value="1"/>
</dbReference>
<dbReference type="AlphaFoldDB" id="A0A1I5V7W4"/>
<name>A0A1I5V7W4_9LACT</name>
<dbReference type="PANTHER" id="PTHR36503:SF2">
    <property type="entry name" value="BLR2408 PROTEIN"/>
    <property type="match status" value="1"/>
</dbReference>
<dbReference type="InterPro" id="IPR004360">
    <property type="entry name" value="Glyas_Fos-R_dOase_dom"/>
</dbReference>
<dbReference type="PROSITE" id="PS51819">
    <property type="entry name" value="VOC"/>
    <property type="match status" value="1"/>
</dbReference>
<dbReference type="SUPFAM" id="SSF54593">
    <property type="entry name" value="Glyoxalase/Bleomycin resistance protein/Dihydroxybiphenyl dioxygenase"/>
    <property type="match status" value="1"/>
</dbReference>
<dbReference type="Gene3D" id="3.10.180.10">
    <property type="entry name" value="2,3-Dihydroxybiphenyl 1,2-Dioxygenase, domain 1"/>
    <property type="match status" value="1"/>
</dbReference>
<dbReference type="RefSeq" id="WP_092479476.1">
    <property type="nucleotide sequence ID" value="NZ_FOXW01000001.1"/>
</dbReference>
<dbReference type="EMBL" id="FOXW01000001">
    <property type="protein sequence ID" value="SFQ03644.1"/>
    <property type="molecule type" value="Genomic_DNA"/>
</dbReference>
<evidence type="ECO:0000313" key="2">
    <source>
        <dbReference type="EMBL" id="SFQ03644.1"/>
    </source>
</evidence>